<comment type="caution">
    <text evidence="1">The sequence shown here is derived from an EMBL/GenBank/DDBJ whole genome shotgun (WGS) entry which is preliminary data.</text>
</comment>
<dbReference type="EMBL" id="QFFM01000012">
    <property type="protein sequence ID" value="PWG65659.1"/>
    <property type="molecule type" value="Genomic_DNA"/>
</dbReference>
<reference evidence="1 2" key="1">
    <citation type="journal article" date="2018" name="Int. J. Syst. Evol. Microbiol.">
        <title>Bifidobacterium callitrichidarum sp. nov. from the faeces of the emperor tamarin (Saguinus imperator).</title>
        <authorList>
            <person name="Modesto M."/>
            <person name="Michelini S."/>
            <person name="Sansosti M.C."/>
            <person name="De Filippo C."/>
            <person name="Cavalieri D."/>
            <person name="Qvirist L."/>
            <person name="Andlid T."/>
            <person name="Spiezio C."/>
            <person name="Sandri C."/>
            <person name="Pascarelli S."/>
            <person name="Sgorbati B."/>
            <person name="Mattarelli P."/>
        </authorList>
    </citation>
    <scope>NUCLEOTIDE SEQUENCE [LARGE SCALE GENOMIC DNA]</scope>
    <source>
        <strain evidence="1 2">TRI 5</strain>
    </source>
</reference>
<dbReference type="Proteomes" id="UP000245876">
    <property type="component" value="Unassembled WGS sequence"/>
</dbReference>
<name>A0A2U2N9M0_9BIFI</name>
<gene>
    <name evidence="1" type="ORF">DF196_06925</name>
</gene>
<evidence type="ECO:0000313" key="1">
    <source>
        <dbReference type="EMBL" id="PWG65659.1"/>
    </source>
</evidence>
<accession>A0A2U2N9M0</accession>
<proteinExistence type="predicted"/>
<sequence length="180" mass="20824">MARQEKPLSDGAFAAIVRSDENVELADRADLNSDRVKALLSIESKYQAQVITKLEENPTLDDDCRRQVAEARRYTRELSDDQEFINRCYALLPDSYSSEDDCRLAVNPNVHPKMLVALIKRRKQAWAKRSEITAAVARNPQSRTNYKLRQILEDEAENRNYKIKQRQRILDALDENPFEG</sequence>
<protein>
    <submittedName>
        <fullName evidence="1">Uncharacterized protein</fullName>
    </submittedName>
</protein>
<dbReference type="AlphaFoldDB" id="A0A2U2N9M0"/>
<evidence type="ECO:0000313" key="2">
    <source>
        <dbReference type="Proteomes" id="UP000245876"/>
    </source>
</evidence>
<organism evidence="1 2">
    <name type="scientific">Bifidobacterium callitrichidarum</name>
    <dbReference type="NCBI Taxonomy" id="2052941"/>
    <lineage>
        <taxon>Bacteria</taxon>
        <taxon>Bacillati</taxon>
        <taxon>Actinomycetota</taxon>
        <taxon>Actinomycetes</taxon>
        <taxon>Bifidobacteriales</taxon>
        <taxon>Bifidobacteriaceae</taxon>
        <taxon>Bifidobacterium</taxon>
    </lineage>
</organism>
<keyword evidence="2" id="KW-1185">Reference proteome</keyword>